<reference evidence="12 13" key="1">
    <citation type="submission" date="2024-08" db="EMBL/GenBank/DDBJ databases">
        <title>Gnathostoma spinigerum genome.</title>
        <authorList>
            <person name="Gonzalez-Bertolin B."/>
            <person name="Monzon S."/>
            <person name="Zaballos A."/>
            <person name="Jimenez P."/>
            <person name="Dekumyoy P."/>
            <person name="Varona S."/>
            <person name="Cuesta I."/>
            <person name="Sumanam S."/>
            <person name="Adisakwattana P."/>
            <person name="Gasser R.B."/>
            <person name="Hernandez-Gonzalez A."/>
            <person name="Young N.D."/>
            <person name="Perteguer M.J."/>
        </authorList>
    </citation>
    <scope>NUCLEOTIDE SEQUENCE [LARGE SCALE GENOMIC DNA]</scope>
    <source>
        <strain evidence="12">AL3</strain>
        <tissue evidence="12">Liver</tissue>
    </source>
</reference>
<name>A0ABD6F173_9BILA</name>
<comment type="cofactor">
    <cofactor evidence="2">
        <name>Mg(2+)</name>
        <dbReference type="ChEBI" id="CHEBI:18420"/>
    </cofactor>
</comment>
<sequence length="462" mass="53269">EFINRDLVEFWKLDLRRSIPCLVDGLKPSQRKVLFTLFKRFDGGKEIRVSQLAGAVAQNSLYHHGEDSLVRTIIRLAQNFVGSNNLNLLLPVGQFGTRLAGGKDAASARYIYTTLSPLCRMLFPVKDDSVLKYLTEEEQSIEPEWYCPVIPLVLINGAEGIGTGWSTKLLPRNPSEVIENVARMIDNASVLKMLPFFRGFKGTVVENSFNRYTISGTASVLPTQRRKGMMKVVINELPIGCWTQDYKENVLDSLERKSLIIGYKEEHTENCVRFIVEMEKQKVTQQQLSQMFKLRRSFGKASVVLFDEHGKLQVYSSPEEILQSFFHVRRQKYIERREKEILSCKMKLRILSNQRRFIEEKNAGDIILENRNHGEIIQQLIEKGYDPFPAVCNENSSNSNFKYILDMPMSRLSNEELEVLLRKETVQREELQEVEESTWRDLWKKDLSSLSVAIEGNGTCRR</sequence>
<feature type="active site" description="O-(5'-phospho-DNA)-tyrosine intermediate" evidence="10">
    <location>
        <position position="110"/>
    </location>
</feature>
<dbReference type="GO" id="GO:0006265">
    <property type="term" value="P:DNA topological change"/>
    <property type="evidence" value="ECO:0007669"/>
    <property type="project" value="UniProtKB-UniRule"/>
</dbReference>
<dbReference type="Gene3D" id="1.10.268.10">
    <property type="entry name" value="Topoisomerase, domain 3"/>
    <property type="match status" value="1"/>
</dbReference>
<evidence type="ECO:0000313" key="12">
    <source>
        <dbReference type="EMBL" id="MFH4982942.1"/>
    </source>
</evidence>
<evidence type="ECO:0000256" key="6">
    <source>
        <dbReference type="ARBA" id="ARBA00022840"/>
    </source>
</evidence>
<evidence type="ECO:0000259" key="11">
    <source>
        <dbReference type="PROSITE" id="PS52040"/>
    </source>
</evidence>
<dbReference type="GO" id="GO:0005524">
    <property type="term" value="F:ATP binding"/>
    <property type="evidence" value="ECO:0007669"/>
    <property type="project" value="UniProtKB-KW"/>
</dbReference>
<evidence type="ECO:0000256" key="8">
    <source>
        <dbReference type="ARBA" id="ARBA00023125"/>
    </source>
</evidence>
<dbReference type="PRINTS" id="PR01158">
    <property type="entry name" value="TOPISMRASEII"/>
</dbReference>
<dbReference type="AlphaFoldDB" id="A0ABD6F173"/>
<dbReference type="SMART" id="SM00434">
    <property type="entry name" value="TOP4c"/>
    <property type="match status" value="1"/>
</dbReference>
<evidence type="ECO:0000256" key="4">
    <source>
        <dbReference type="ARBA" id="ARBA00012895"/>
    </source>
</evidence>
<dbReference type="Gene3D" id="3.90.199.10">
    <property type="entry name" value="Topoisomerase II, domain 5"/>
    <property type="match status" value="1"/>
</dbReference>
<keyword evidence="13" id="KW-1185">Reference proteome</keyword>
<dbReference type="PROSITE" id="PS52040">
    <property type="entry name" value="TOPO_IIA"/>
    <property type="match status" value="1"/>
</dbReference>
<proteinExistence type="inferred from homology"/>
<dbReference type="GO" id="GO:0003918">
    <property type="term" value="F:DNA topoisomerase type II (double strand cut, ATP-hydrolyzing) activity"/>
    <property type="evidence" value="ECO:0007669"/>
    <property type="project" value="UniProtKB-EC"/>
</dbReference>
<comment type="caution">
    <text evidence="12">The sequence shown here is derived from an EMBL/GenBank/DDBJ whole genome shotgun (WGS) entry which is preliminary data.</text>
</comment>
<dbReference type="Pfam" id="PF00521">
    <property type="entry name" value="DNA_topoisoIV"/>
    <property type="match status" value="1"/>
</dbReference>
<keyword evidence="8 10" id="KW-0238">DNA-binding</keyword>
<evidence type="ECO:0000256" key="5">
    <source>
        <dbReference type="ARBA" id="ARBA00022741"/>
    </source>
</evidence>
<dbReference type="PANTHER" id="PTHR10169">
    <property type="entry name" value="DNA TOPOISOMERASE/GYRASE"/>
    <property type="match status" value="1"/>
</dbReference>
<feature type="non-terminal residue" evidence="12">
    <location>
        <position position="1"/>
    </location>
</feature>
<comment type="catalytic activity">
    <reaction evidence="1 10">
        <text>ATP-dependent breakage, passage and rejoining of double-stranded DNA.</text>
        <dbReference type="EC" id="5.6.2.2"/>
    </reaction>
</comment>
<feature type="domain" description="Topo IIA-type catalytic" evidence="11">
    <location>
        <begin position="19"/>
        <end position="447"/>
    </location>
</feature>
<dbReference type="Proteomes" id="UP001608902">
    <property type="component" value="Unassembled WGS sequence"/>
</dbReference>
<dbReference type="SUPFAM" id="SSF56719">
    <property type="entry name" value="Type II DNA topoisomerase"/>
    <property type="match status" value="1"/>
</dbReference>
<dbReference type="Gene3D" id="3.30.1360.40">
    <property type="match status" value="1"/>
</dbReference>
<evidence type="ECO:0000313" key="13">
    <source>
        <dbReference type="Proteomes" id="UP001608902"/>
    </source>
</evidence>
<gene>
    <name evidence="12" type="ORF">AB6A40_009651</name>
</gene>
<dbReference type="InterPro" id="IPR013757">
    <property type="entry name" value="Topo_IIA_A_a_sf"/>
</dbReference>
<dbReference type="InterPro" id="IPR002205">
    <property type="entry name" value="Topo_IIA_dom_A"/>
</dbReference>
<evidence type="ECO:0000256" key="10">
    <source>
        <dbReference type="PROSITE-ProRule" id="PRU01384"/>
    </source>
</evidence>
<evidence type="ECO:0000256" key="7">
    <source>
        <dbReference type="ARBA" id="ARBA00023029"/>
    </source>
</evidence>
<evidence type="ECO:0000256" key="1">
    <source>
        <dbReference type="ARBA" id="ARBA00000185"/>
    </source>
</evidence>
<evidence type="ECO:0000256" key="3">
    <source>
        <dbReference type="ARBA" id="ARBA00011080"/>
    </source>
</evidence>
<dbReference type="InterPro" id="IPR013760">
    <property type="entry name" value="Topo_IIA-like_dom_sf"/>
</dbReference>
<organism evidence="12 13">
    <name type="scientific">Gnathostoma spinigerum</name>
    <dbReference type="NCBI Taxonomy" id="75299"/>
    <lineage>
        <taxon>Eukaryota</taxon>
        <taxon>Metazoa</taxon>
        <taxon>Ecdysozoa</taxon>
        <taxon>Nematoda</taxon>
        <taxon>Chromadorea</taxon>
        <taxon>Rhabditida</taxon>
        <taxon>Spirurina</taxon>
        <taxon>Gnathostomatomorpha</taxon>
        <taxon>Gnathostomatoidea</taxon>
        <taxon>Gnathostomatidae</taxon>
        <taxon>Gnathostoma</taxon>
    </lineage>
</organism>
<dbReference type="InterPro" id="IPR013758">
    <property type="entry name" value="Topo_IIA_A/C_ab"/>
</dbReference>
<comment type="similarity">
    <text evidence="3">Belongs to the type II topoisomerase family.</text>
</comment>
<dbReference type="EC" id="5.6.2.2" evidence="4"/>
<evidence type="ECO:0000256" key="2">
    <source>
        <dbReference type="ARBA" id="ARBA00001946"/>
    </source>
</evidence>
<accession>A0ABD6F173</accession>
<dbReference type="InterPro" id="IPR001154">
    <property type="entry name" value="TopoII_euk"/>
</dbReference>
<dbReference type="PANTHER" id="PTHR10169:SF38">
    <property type="entry name" value="DNA TOPOISOMERASE 2"/>
    <property type="match status" value="1"/>
</dbReference>
<keyword evidence="9 10" id="KW-0413">Isomerase</keyword>
<evidence type="ECO:0000256" key="9">
    <source>
        <dbReference type="ARBA" id="ARBA00023235"/>
    </source>
</evidence>
<keyword evidence="5" id="KW-0547">Nucleotide-binding</keyword>
<keyword evidence="6" id="KW-0067">ATP-binding</keyword>
<dbReference type="GO" id="GO:0003677">
    <property type="term" value="F:DNA binding"/>
    <property type="evidence" value="ECO:0007669"/>
    <property type="project" value="UniProtKB-UniRule"/>
</dbReference>
<dbReference type="EMBL" id="JBGFUD010010549">
    <property type="protein sequence ID" value="MFH4982942.1"/>
    <property type="molecule type" value="Genomic_DNA"/>
</dbReference>
<keyword evidence="7 10" id="KW-0799">Topoisomerase</keyword>
<dbReference type="FunFam" id="3.90.199.10:FF:000002">
    <property type="entry name" value="DNA topoisomerase 2"/>
    <property type="match status" value="1"/>
</dbReference>
<dbReference type="InterPro" id="IPR050634">
    <property type="entry name" value="DNA_Topoisomerase_II"/>
</dbReference>
<protein>
    <recommendedName>
        <fullName evidence="4">DNA topoisomerase (ATP-hydrolyzing)</fullName>
        <ecNumber evidence="4">5.6.2.2</ecNumber>
    </recommendedName>
</protein>